<protein>
    <submittedName>
        <fullName evidence="1">Uncharacterized protein</fullName>
    </submittedName>
</protein>
<accession>A0ABM8XTS5</accession>
<dbReference type="EMBL" id="CAJZAF010000035">
    <property type="protein sequence ID" value="CAG9183734.1"/>
    <property type="molecule type" value="Genomic_DNA"/>
</dbReference>
<evidence type="ECO:0000313" key="1">
    <source>
        <dbReference type="EMBL" id="CAG9183734.1"/>
    </source>
</evidence>
<gene>
    <name evidence="1" type="ORF">LMG23994_05234</name>
</gene>
<dbReference type="Proteomes" id="UP000701702">
    <property type="component" value="Unassembled WGS sequence"/>
</dbReference>
<reference evidence="1 2" key="1">
    <citation type="submission" date="2021-08" db="EMBL/GenBank/DDBJ databases">
        <authorList>
            <person name="Peeters C."/>
        </authorList>
    </citation>
    <scope>NUCLEOTIDE SEQUENCE [LARGE SCALE GENOMIC DNA]</scope>
    <source>
        <strain evidence="1 2">LMG 23994</strain>
    </source>
</reference>
<evidence type="ECO:0000313" key="2">
    <source>
        <dbReference type="Proteomes" id="UP000701702"/>
    </source>
</evidence>
<sequence>MVDHKSREEGGADGNTEKVFAHFNAAVSHSHLVLA</sequence>
<proteinExistence type="predicted"/>
<name>A0ABM8XTS5_9BURK</name>
<comment type="caution">
    <text evidence="1">The sequence shown here is derived from an EMBL/GenBank/DDBJ whole genome shotgun (WGS) entry which is preliminary data.</text>
</comment>
<keyword evidence="2" id="KW-1185">Reference proteome</keyword>
<organism evidence="1 2">
    <name type="scientific">Cupriavidus pinatubonensis</name>
    <dbReference type="NCBI Taxonomy" id="248026"/>
    <lineage>
        <taxon>Bacteria</taxon>
        <taxon>Pseudomonadati</taxon>
        <taxon>Pseudomonadota</taxon>
        <taxon>Betaproteobacteria</taxon>
        <taxon>Burkholderiales</taxon>
        <taxon>Burkholderiaceae</taxon>
        <taxon>Cupriavidus</taxon>
    </lineage>
</organism>